<name>A0ABW1SDD0_9PROT</name>
<feature type="compositionally biased region" description="Low complexity" evidence="1">
    <location>
        <begin position="9"/>
        <end position="18"/>
    </location>
</feature>
<dbReference type="RefSeq" id="WP_377380467.1">
    <property type="nucleotide sequence ID" value="NZ_JBHSSW010000029.1"/>
</dbReference>
<evidence type="ECO:0008006" key="4">
    <source>
        <dbReference type="Google" id="ProtNLM"/>
    </source>
</evidence>
<feature type="region of interest" description="Disordered" evidence="1">
    <location>
        <begin position="1"/>
        <end position="22"/>
    </location>
</feature>
<sequence>MASLTLSQAAKASGKSKSTLSRAIKMGRLSATRLDDGNFSIDPAELFRAYPATSSHPYDERPIEQGATPIPAELQSRISMLELLLEKEREAVVREREISAREREISADLKEDRDRWRQQAASLLADLRPQLTEPAPPARRRAWWPFNRQ</sequence>
<organism evidence="2 3">
    <name type="scientific">Ponticaulis profundi</name>
    <dbReference type="NCBI Taxonomy" id="2665222"/>
    <lineage>
        <taxon>Bacteria</taxon>
        <taxon>Pseudomonadati</taxon>
        <taxon>Pseudomonadota</taxon>
        <taxon>Alphaproteobacteria</taxon>
        <taxon>Hyphomonadales</taxon>
        <taxon>Hyphomonadaceae</taxon>
        <taxon>Ponticaulis</taxon>
    </lineage>
</organism>
<protein>
    <recommendedName>
        <fullName evidence="4">Recombinase</fullName>
    </recommendedName>
</protein>
<gene>
    <name evidence="2" type="ORF">ACFQDM_15135</name>
</gene>
<accession>A0ABW1SDD0</accession>
<keyword evidence="3" id="KW-1185">Reference proteome</keyword>
<comment type="caution">
    <text evidence="2">The sequence shown here is derived from an EMBL/GenBank/DDBJ whole genome shotgun (WGS) entry which is preliminary data.</text>
</comment>
<proteinExistence type="predicted"/>
<evidence type="ECO:0000313" key="2">
    <source>
        <dbReference type="EMBL" id="MFC6199419.1"/>
    </source>
</evidence>
<evidence type="ECO:0000256" key="1">
    <source>
        <dbReference type="SAM" id="MobiDB-lite"/>
    </source>
</evidence>
<evidence type="ECO:0000313" key="3">
    <source>
        <dbReference type="Proteomes" id="UP001596303"/>
    </source>
</evidence>
<dbReference type="EMBL" id="JBHSSW010000029">
    <property type="protein sequence ID" value="MFC6199419.1"/>
    <property type="molecule type" value="Genomic_DNA"/>
</dbReference>
<feature type="region of interest" description="Disordered" evidence="1">
    <location>
        <begin position="127"/>
        <end position="149"/>
    </location>
</feature>
<reference evidence="3" key="1">
    <citation type="journal article" date="2019" name="Int. J. Syst. Evol. Microbiol.">
        <title>The Global Catalogue of Microorganisms (GCM) 10K type strain sequencing project: providing services to taxonomists for standard genome sequencing and annotation.</title>
        <authorList>
            <consortium name="The Broad Institute Genomics Platform"/>
            <consortium name="The Broad Institute Genome Sequencing Center for Infectious Disease"/>
            <person name="Wu L."/>
            <person name="Ma J."/>
        </authorList>
    </citation>
    <scope>NUCLEOTIDE SEQUENCE [LARGE SCALE GENOMIC DNA]</scope>
    <source>
        <strain evidence="3">CGMCC-1.15741</strain>
    </source>
</reference>
<dbReference type="Proteomes" id="UP001596303">
    <property type="component" value="Unassembled WGS sequence"/>
</dbReference>